<sequence>MKVCVLYSGGKDSTYSLHWAVFKGFEIKCLITLLPEKEYSWMFQVPNVELTKYQAEVLGYNLLQIKTSGIKDRELKDLKIAFIKAKELGAEGIVTGALLSDYQRLNINLIAEEVNLKTYSPLWRKNQEEYLREIVKEGFKFIITSATAYGFPFHLLGKVIDEQDVEEIIERARKYGFNPAFEGGEAETFVIYAPLFKRELKVEGYKKKISEYEWRFIITHIH</sequence>
<dbReference type="NCBIfam" id="TIGR00290">
    <property type="entry name" value="MJ0570_dom"/>
    <property type="match status" value="1"/>
</dbReference>
<organism evidence="2">
    <name type="scientific">Sulfurisphaera javensis</name>
    <dbReference type="NCBI Taxonomy" id="2049879"/>
    <lineage>
        <taxon>Archaea</taxon>
        <taxon>Thermoproteota</taxon>
        <taxon>Thermoprotei</taxon>
        <taxon>Sulfolobales</taxon>
        <taxon>Sulfolobaceae</taxon>
        <taxon>Sulfurisphaera</taxon>
    </lineage>
</organism>
<dbReference type="GeneID" id="92353323"/>
<dbReference type="InterPro" id="IPR002761">
    <property type="entry name" value="Diphthami_syn_dom"/>
</dbReference>
<gene>
    <name evidence="2" type="ORF">SJAV_03950</name>
</gene>
<dbReference type="Pfam" id="PF01902">
    <property type="entry name" value="Diphthami_syn_2"/>
    <property type="match status" value="1"/>
</dbReference>
<dbReference type="EMBL" id="AP031322">
    <property type="protein sequence ID" value="BFH72451.1"/>
    <property type="molecule type" value="Genomic_DNA"/>
</dbReference>
<dbReference type="SUPFAM" id="SSF52402">
    <property type="entry name" value="Adenine nucleotide alpha hydrolases-like"/>
    <property type="match status" value="1"/>
</dbReference>
<protein>
    <submittedName>
        <fullName evidence="2">Diphthine--ammonia ligase</fullName>
    </submittedName>
</protein>
<feature type="domain" description="Diphthamide synthase" evidence="1">
    <location>
        <begin position="1"/>
        <end position="219"/>
    </location>
</feature>
<dbReference type="CDD" id="cd01994">
    <property type="entry name" value="AANH_PF0828-like"/>
    <property type="match status" value="1"/>
</dbReference>
<dbReference type="AlphaFoldDB" id="A0AAT9GNQ2"/>
<dbReference type="Gene3D" id="3.90.1490.10">
    <property type="entry name" value="putative n-type atp pyrophosphatase, domain 2"/>
    <property type="match status" value="1"/>
</dbReference>
<evidence type="ECO:0000313" key="2">
    <source>
        <dbReference type="EMBL" id="BFH72451.1"/>
    </source>
</evidence>
<dbReference type="RefSeq" id="WP_369610676.1">
    <property type="nucleotide sequence ID" value="NZ_AP031322.1"/>
</dbReference>
<dbReference type="InterPro" id="IPR022427">
    <property type="entry name" value="MJ0570_ATP-bd"/>
</dbReference>
<dbReference type="PANTHER" id="PTHR12196:SF2">
    <property type="entry name" value="DIPHTHINE--AMMONIA LIGASE"/>
    <property type="match status" value="1"/>
</dbReference>
<dbReference type="GO" id="GO:0017178">
    <property type="term" value="F:diphthine-ammonia ligase activity"/>
    <property type="evidence" value="ECO:0007669"/>
    <property type="project" value="TreeGrafter"/>
</dbReference>
<dbReference type="KEGG" id="sjv:SJAV_03950"/>
<dbReference type="GO" id="GO:0017183">
    <property type="term" value="P:protein histidyl modification to diphthamide"/>
    <property type="evidence" value="ECO:0007669"/>
    <property type="project" value="TreeGrafter"/>
</dbReference>
<dbReference type="PIRSF" id="PIRSF039123">
    <property type="entry name" value="Diphthamide_synthase"/>
    <property type="match status" value="1"/>
</dbReference>
<reference evidence="2" key="1">
    <citation type="submission" date="2024-03" db="EMBL/GenBank/DDBJ databases">
        <title>Complete genome sequence of Sulfurisphaera javensis strain KD-1.</title>
        <authorList>
            <person name="Sakai H."/>
            <person name="Nur N."/>
            <person name="Suwanto A."/>
            <person name="Kurosawa N."/>
        </authorList>
    </citation>
    <scope>NUCLEOTIDE SEQUENCE</scope>
    <source>
        <strain evidence="2">KD-1</strain>
    </source>
</reference>
<name>A0AAT9GNQ2_9CREN</name>
<dbReference type="PANTHER" id="PTHR12196">
    <property type="entry name" value="DOMAIN OF UNKNOWN FUNCTION 71 DUF71 -CONTAINING PROTEIN"/>
    <property type="match status" value="1"/>
</dbReference>
<proteinExistence type="predicted"/>
<keyword evidence="2" id="KW-0436">Ligase</keyword>
<dbReference type="Gene3D" id="3.40.50.620">
    <property type="entry name" value="HUPs"/>
    <property type="match status" value="1"/>
</dbReference>
<evidence type="ECO:0000259" key="1">
    <source>
        <dbReference type="Pfam" id="PF01902"/>
    </source>
</evidence>
<dbReference type="NCBIfam" id="TIGR03679">
    <property type="entry name" value="arCOG00187"/>
    <property type="match status" value="1"/>
</dbReference>
<dbReference type="InterPro" id="IPR030662">
    <property type="entry name" value="DPH6/MJ0570"/>
</dbReference>
<accession>A0AAT9GNQ2</accession>
<dbReference type="InterPro" id="IPR014729">
    <property type="entry name" value="Rossmann-like_a/b/a_fold"/>
</dbReference>